<keyword evidence="7" id="KW-0235">DNA replication</keyword>
<dbReference type="InterPro" id="IPR004365">
    <property type="entry name" value="NA-bd_OB_tRNA"/>
</dbReference>
<keyword evidence="13" id="KW-1185">Reference proteome</keyword>
<dbReference type="Gene3D" id="1.10.150.870">
    <property type="match status" value="1"/>
</dbReference>
<dbReference type="PANTHER" id="PTHR32294:SF0">
    <property type="entry name" value="DNA POLYMERASE III SUBUNIT ALPHA"/>
    <property type="match status" value="1"/>
</dbReference>
<keyword evidence="8" id="KW-0239">DNA-directed DNA polymerase</keyword>
<dbReference type="InterPro" id="IPR029460">
    <property type="entry name" value="DNAPol_HHH"/>
</dbReference>
<comment type="subcellular location">
    <subcellularLocation>
        <location evidence="1">Cytoplasm</location>
    </subcellularLocation>
</comment>
<dbReference type="Pfam" id="PF07733">
    <property type="entry name" value="DNA_pol3_alpha"/>
    <property type="match status" value="1"/>
</dbReference>
<keyword evidence="5 12" id="KW-0808">Transferase</keyword>
<dbReference type="Pfam" id="PF17657">
    <property type="entry name" value="DNA_pol3_finger"/>
    <property type="match status" value="1"/>
</dbReference>
<evidence type="ECO:0000259" key="11">
    <source>
        <dbReference type="SMART" id="SM00481"/>
    </source>
</evidence>
<dbReference type="Gene3D" id="3.20.20.140">
    <property type="entry name" value="Metal-dependent hydrolases"/>
    <property type="match status" value="1"/>
</dbReference>
<dbReference type="Pfam" id="PF02811">
    <property type="entry name" value="PHP"/>
    <property type="match status" value="1"/>
</dbReference>
<dbReference type="InterPro" id="IPR040982">
    <property type="entry name" value="DNA_pol3_finger"/>
</dbReference>
<dbReference type="SMART" id="SM00481">
    <property type="entry name" value="POLIIIAc"/>
    <property type="match status" value="1"/>
</dbReference>
<comment type="catalytic activity">
    <reaction evidence="10">
        <text>DNA(n) + a 2'-deoxyribonucleoside 5'-triphosphate = DNA(n+1) + diphosphate</text>
        <dbReference type="Rhea" id="RHEA:22508"/>
        <dbReference type="Rhea" id="RHEA-COMP:17339"/>
        <dbReference type="Rhea" id="RHEA-COMP:17340"/>
        <dbReference type="ChEBI" id="CHEBI:33019"/>
        <dbReference type="ChEBI" id="CHEBI:61560"/>
        <dbReference type="ChEBI" id="CHEBI:173112"/>
        <dbReference type="EC" id="2.7.7.7"/>
    </reaction>
</comment>
<dbReference type="Gene3D" id="1.10.10.1600">
    <property type="entry name" value="Bacterial DNA polymerase III alpha subunit, thumb domain"/>
    <property type="match status" value="1"/>
</dbReference>
<organism evidence="12 13">
    <name type="scientific">Halobacillus yeomjeoni</name>
    <dbReference type="NCBI Taxonomy" id="311194"/>
    <lineage>
        <taxon>Bacteria</taxon>
        <taxon>Bacillati</taxon>
        <taxon>Bacillota</taxon>
        <taxon>Bacilli</taxon>
        <taxon>Bacillales</taxon>
        <taxon>Bacillaceae</taxon>
        <taxon>Halobacillus</taxon>
    </lineage>
</organism>
<gene>
    <name evidence="12" type="primary">dnaE</name>
    <name evidence="12" type="ORF">H0267_07905</name>
</gene>
<dbReference type="InterPro" id="IPR011708">
    <property type="entry name" value="DNA_pol3_alpha_NTPase_dom"/>
</dbReference>
<dbReference type="PANTHER" id="PTHR32294">
    <property type="entry name" value="DNA POLYMERASE III SUBUNIT ALPHA"/>
    <property type="match status" value="1"/>
</dbReference>
<comment type="similarity">
    <text evidence="2">Belongs to the DNA polymerase type-C family. DnaE subfamily.</text>
</comment>
<reference evidence="12 13" key="1">
    <citation type="journal article" date="2005" name="Int. J. Syst. Evol. Microbiol.">
        <title>Halobacillus yeomjeoni sp. nov., isolated from a marine solar saltern in Korea.</title>
        <authorList>
            <person name="Yoon J.H."/>
            <person name="Kang S.J."/>
            <person name="Lee C.H."/>
            <person name="Oh H.W."/>
            <person name="Oh T.K."/>
        </authorList>
    </citation>
    <scope>NUCLEOTIDE SEQUENCE [LARGE SCALE GENOMIC DNA]</scope>
    <source>
        <strain evidence="12 13">KCTC 3957</strain>
    </source>
</reference>
<feature type="domain" description="Polymerase/histidinol phosphatase N-terminal" evidence="11">
    <location>
        <begin position="4"/>
        <end position="71"/>
    </location>
</feature>
<evidence type="ECO:0000256" key="1">
    <source>
        <dbReference type="ARBA" id="ARBA00004496"/>
    </source>
</evidence>
<evidence type="ECO:0000256" key="9">
    <source>
        <dbReference type="ARBA" id="ARBA00025611"/>
    </source>
</evidence>
<evidence type="ECO:0000313" key="13">
    <source>
        <dbReference type="Proteomes" id="UP000614490"/>
    </source>
</evidence>
<dbReference type="GO" id="GO:0003887">
    <property type="term" value="F:DNA-directed DNA polymerase activity"/>
    <property type="evidence" value="ECO:0007669"/>
    <property type="project" value="UniProtKB-KW"/>
</dbReference>
<dbReference type="EC" id="2.7.7.7" evidence="3"/>
<dbReference type="InterPro" id="IPR016195">
    <property type="entry name" value="Pol/histidinol_Pase-like"/>
</dbReference>
<evidence type="ECO:0000256" key="7">
    <source>
        <dbReference type="ARBA" id="ARBA00022705"/>
    </source>
</evidence>
<dbReference type="GO" id="GO:0003676">
    <property type="term" value="F:nucleic acid binding"/>
    <property type="evidence" value="ECO:0007669"/>
    <property type="project" value="InterPro"/>
</dbReference>
<dbReference type="GO" id="GO:0005737">
    <property type="term" value="C:cytoplasm"/>
    <property type="evidence" value="ECO:0007669"/>
    <property type="project" value="UniProtKB-SubCell"/>
</dbReference>
<evidence type="ECO:0000256" key="5">
    <source>
        <dbReference type="ARBA" id="ARBA00022679"/>
    </source>
</evidence>
<dbReference type="SUPFAM" id="SSF160975">
    <property type="entry name" value="AF1531-like"/>
    <property type="match status" value="1"/>
</dbReference>
<dbReference type="AlphaFoldDB" id="A0A931HV94"/>
<dbReference type="InterPro" id="IPR004805">
    <property type="entry name" value="DnaE2/DnaE/PolC"/>
</dbReference>
<evidence type="ECO:0000256" key="2">
    <source>
        <dbReference type="ARBA" id="ARBA00009496"/>
    </source>
</evidence>
<comment type="function">
    <text evidence="9">DNA polymerase III is a complex, multichain enzyme responsible for most of the replicative synthesis in bacteria. This DNA polymerase also exhibits 3' to 5' exonuclease activity. The alpha chain is the DNA polymerase.</text>
</comment>
<name>A0A931HV94_9BACI</name>
<evidence type="ECO:0000256" key="4">
    <source>
        <dbReference type="ARBA" id="ARBA00019114"/>
    </source>
</evidence>
<evidence type="ECO:0000256" key="8">
    <source>
        <dbReference type="ARBA" id="ARBA00022932"/>
    </source>
</evidence>
<dbReference type="EMBL" id="JADZSC010000001">
    <property type="protein sequence ID" value="MBH0230138.1"/>
    <property type="molecule type" value="Genomic_DNA"/>
</dbReference>
<evidence type="ECO:0000256" key="10">
    <source>
        <dbReference type="ARBA" id="ARBA00049244"/>
    </source>
</evidence>
<dbReference type="GO" id="GO:0006260">
    <property type="term" value="P:DNA replication"/>
    <property type="evidence" value="ECO:0007669"/>
    <property type="project" value="UniProtKB-KW"/>
</dbReference>
<protein>
    <recommendedName>
        <fullName evidence="4">DNA polymerase III subunit alpha</fullName>
        <ecNumber evidence="3">2.7.7.7</ecNumber>
    </recommendedName>
</protein>
<dbReference type="NCBIfam" id="NF004226">
    <property type="entry name" value="PRK05673.1"/>
    <property type="match status" value="1"/>
</dbReference>
<accession>A0A931HV94</accession>
<dbReference type="GO" id="GO:0008408">
    <property type="term" value="F:3'-5' exonuclease activity"/>
    <property type="evidence" value="ECO:0007669"/>
    <property type="project" value="InterPro"/>
</dbReference>
<dbReference type="Pfam" id="PF01336">
    <property type="entry name" value="tRNA_anti-codon"/>
    <property type="match status" value="1"/>
</dbReference>
<evidence type="ECO:0000256" key="3">
    <source>
        <dbReference type="ARBA" id="ARBA00012417"/>
    </source>
</evidence>
<dbReference type="InterPro" id="IPR004013">
    <property type="entry name" value="PHP_dom"/>
</dbReference>
<proteinExistence type="inferred from homology"/>
<dbReference type="CDD" id="cd04485">
    <property type="entry name" value="DnaE_OBF"/>
    <property type="match status" value="1"/>
</dbReference>
<comment type="caution">
    <text evidence="12">The sequence shown here is derived from an EMBL/GenBank/DDBJ whole genome shotgun (WGS) entry which is preliminary data.</text>
</comment>
<dbReference type="InterPro" id="IPR003141">
    <property type="entry name" value="Pol/His_phosphatase_N"/>
</dbReference>
<sequence length="1121" mass="127675">MSFTHLNVQTGFSLMDSTVKIEPLVERAKVMGYRSLAITDNEVMSGAIAFYEACKRNGIKPLIGMKVHIQNEGQRIFPTLLFARNETGYQNLLKISSWIQTKQQSIDLRTIINYQSGLTAILMTAQSPWAEQIISGQTNELKRDLEEWLEVFPESRFYLSIQDSDLRSERQLHKPLKAWAEEKEVGVVALGDVKYVESQDALAFHSLKAIKEGRRLTSDTDSLSKDQYLKPPGEMEAFFKDWWPESIEATQEIADSCDLQLSLNQTLLPNYPLPGDKNSDDYLRELCYEAIKEKYPSPDSEIFKRLDYELDVITSMNFSDYFLIVWDFISYARNKGIHAGPGRGSAAGSIVAYLLNITQVDPIEYRLLFERFLNPERVTMPDIDIDFPDHRRDEVIQYVAEKYGSRHVAQICTFGTFAARSVLRELFKTMAIDDSDAAFVLKHIPKGATDSLVALVQRSEQLKDYIRNSETLKALFQVATKLEGLPRHVSTHAAGVIISEDPLVQHTALMKGQGNVLLTQLPMGELEHIGLLKIDFLGLRNLTFLERMEQKIQKHEDKTFTIQSIPMNDSKAFHLLKQGRTNGVFQLESQGMKSVLKRLRPSHFEDVVAVNALYRPGPMEYISTYIDRKHGRESIHYPHPDIKPILQPTFGVLVYQEQIMQVAQTIAGYSLGQADILRRAVSKKQARVIEEQREGFIRGAKAHGYADEVAHEVFQWIVKFSNYGFNRSHAVAYSVISYRLAYLKAHYPSYFLAELINSHIGDKDKLAQYIREAKELGVVVKAPSINRSGIFTRDDRGEIQMGLLAIKGVGYQAAQAIIEEREKSRFKHLNDFCLRVVSKTVSRSVIESLILAGAFDELHSNRASVLASIDQALEQGELFKEFQDQPNLFGDDLDMGLSLVEVEPFPILKQLSMEKEVLGTYLSEHPLHMHRKQLRSAGVLPLQNLLRATHNKDLKTAAVVETLREIRTKRGDPMAFLTISDESSEMEAVLFPDTYRTARRWIQEQMLVSLNGKTEERSGKKQMIINEVHPFKMEEDQPQTNQRVFIRTAKSEEEASLEKVREVSTNFPGNTPIYIVRAETRTAYRLDEEYSIHPSREALHLLSNYFGKDSVAIRSQVKSEG</sequence>
<dbReference type="NCBIfam" id="TIGR00594">
    <property type="entry name" value="polc"/>
    <property type="match status" value="1"/>
</dbReference>
<dbReference type="Proteomes" id="UP000614490">
    <property type="component" value="Unassembled WGS sequence"/>
</dbReference>
<evidence type="ECO:0000256" key="6">
    <source>
        <dbReference type="ARBA" id="ARBA00022695"/>
    </source>
</evidence>
<keyword evidence="6 12" id="KW-0548">Nucleotidyltransferase</keyword>
<evidence type="ECO:0000313" key="12">
    <source>
        <dbReference type="EMBL" id="MBH0230138.1"/>
    </source>
</evidence>
<dbReference type="SUPFAM" id="SSF89550">
    <property type="entry name" value="PHP domain-like"/>
    <property type="match status" value="1"/>
</dbReference>
<dbReference type="Pfam" id="PF14579">
    <property type="entry name" value="HHH_6"/>
    <property type="match status" value="1"/>
</dbReference>
<dbReference type="InterPro" id="IPR041931">
    <property type="entry name" value="DNA_pol3_alpha_thumb_dom"/>
</dbReference>